<dbReference type="OrthoDB" id="5425034at2759"/>
<sequence>MSSGMRRTPTRRSTGGAVRDAEMEVHAMVASGLIRCTPELRRRGDEVVVLLCTRCQRKCLKALLRAEDNLDDQGGMNHGFAWSRIVFQAPSSVLRQGNMISPRRQGALSLVFVGWRRAPPFNGMAGQGWKSLKMKLAAWSRVSRTNLMLSRSSLTTN</sequence>
<accession>A0A178Z3M5</accession>
<gene>
    <name evidence="1" type="ORF">AYL99_11600</name>
</gene>
<comment type="caution">
    <text evidence="1">The sequence shown here is derived from an EMBL/GenBank/DDBJ whole genome shotgun (WGS) entry which is preliminary data.</text>
</comment>
<dbReference type="EMBL" id="LVYI01000015">
    <property type="protein sequence ID" value="OAP54066.1"/>
    <property type="molecule type" value="Genomic_DNA"/>
</dbReference>
<evidence type="ECO:0000313" key="1">
    <source>
        <dbReference type="EMBL" id="OAP54066.1"/>
    </source>
</evidence>
<dbReference type="GeneID" id="30015768"/>
<protein>
    <submittedName>
        <fullName evidence="1">Uncharacterized protein</fullName>
    </submittedName>
</protein>
<name>A0A178Z3M5_9EURO</name>
<proteinExistence type="predicted"/>
<dbReference type="AlphaFoldDB" id="A0A178Z3M5"/>
<dbReference type="Proteomes" id="UP000078343">
    <property type="component" value="Unassembled WGS sequence"/>
</dbReference>
<reference evidence="1 2" key="1">
    <citation type="submission" date="2016-04" db="EMBL/GenBank/DDBJ databases">
        <title>Draft genome of Fonsecaea erecta CBS 125763.</title>
        <authorList>
            <person name="Weiss V.A."/>
            <person name="Vicente V.A."/>
            <person name="Raittz R.T."/>
            <person name="Moreno L.F."/>
            <person name="De Souza E.M."/>
            <person name="Pedrosa F.O."/>
            <person name="Steffens M.B."/>
            <person name="Faoro H."/>
            <person name="Tadra-Sfeir M.Z."/>
            <person name="Najafzadeh M.J."/>
            <person name="Felipe M.S."/>
            <person name="Teixeira M."/>
            <person name="Sun J."/>
            <person name="Xi L."/>
            <person name="Gomes R."/>
            <person name="De Azevedo C.M."/>
            <person name="Salgado C.G."/>
            <person name="Da Silva M.B."/>
            <person name="Nascimento M.F."/>
            <person name="Queiroz-Telles F."/>
            <person name="Attili D.S."/>
            <person name="Gorbushina A."/>
        </authorList>
    </citation>
    <scope>NUCLEOTIDE SEQUENCE [LARGE SCALE GENOMIC DNA]</scope>
    <source>
        <strain evidence="1 2">CBS 125763</strain>
    </source>
</reference>
<dbReference type="RefSeq" id="XP_018687433.1">
    <property type="nucleotide sequence ID" value="XM_018843106.1"/>
</dbReference>
<evidence type="ECO:0000313" key="2">
    <source>
        <dbReference type="Proteomes" id="UP000078343"/>
    </source>
</evidence>
<organism evidence="1 2">
    <name type="scientific">Fonsecaea erecta</name>
    <dbReference type="NCBI Taxonomy" id="1367422"/>
    <lineage>
        <taxon>Eukaryota</taxon>
        <taxon>Fungi</taxon>
        <taxon>Dikarya</taxon>
        <taxon>Ascomycota</taxon>
        <taxon>Pezizomycotina</taxon>
        <taxon>Eurotiomycetes</taxon>
        <taxon>Chaetothyriomycetidae</taxon>
        <taxon>Chaetothyriales</taxon>
        <taxon>Herpotrichiellaceae</taxon>
        <taxon>Fonsecaea</taxon>
    </lineage>
</organism>
<keyword evidence="2" id="KW-1185">Reference proteome</keyword>